<dbReference type="InterPro" id="IPR044698">
    <property type="entry name" value="VKOR/LTO1"/>
</dbReference>
<dbReference type="EMBL" id="MFES01000002">
    <property type="protein sequence ID" value="OGE86518.1"/>
    <property type="molecule type" value="Genomic_DNA"/>
</dbReference>
<organism evidence="12 13">
    <name type="scientific">Candidatus Doudnabacteria bacterium RIFCSPHIGHO2_02_FULL_46_11</name>
    <dbReference type="NCBI Taxonomy" id="1817832"/>
    <lineage>
        <taxon>Bacteria</taxon>
        <taxon>Candidatus Doudnaibacteriota</taxon>
    </lineage>
</organism>
<dbReference type="AlphaFoldDB" id="A0A1F5P9G7"/>
<dbReference type="PANTHER" id="PTHR34573">
    <property type="entry name" value="VKC DOMAIN-CONTAINING PROTEIN"/>
    <property type="match status" value="1"/>
</dbReference>
<evidence type="ECO:0000313" key="12">
    <source>
        <dbReference type="EMBL" id="OGE86518.1"/>
    </source>
</evidence>
<feature type="transmembrane region" description="Helical" evidence="10">
    <location>
        <begin position="6"/>
        <end position="23"/>
    </location>
</feature>
<gene>
    <name evidence="12" type="ORF">A3J48_00145</name>
</gene>
<dbReference type="Proteomes" id="UP000176786">
    <property type="component" value="Unassembled WGS sequence"/>
</dbReference>
<keyword evidence="3 10" id="KW-0812">Transmembrane</keyword>
<evidence type="ECO:0000256" key="5">
    <source>
        <dbReference type="ARBA" id="ARBA00022989"/>
    </source>
</evidence>
<dbReference type="SMART" id="SM00756">
    <property type="entry name" value="VKc"/>
    <property type="match status" value="1"/>
</dbReference>
<reference evidence="12 13" key="1">
    <citation type="journal article" date="2016" name="Nat. Commun.">
        <title>Thousands of microbial genomes shed light on interconnected biogeochemical processes in an aquifer system.</title>
        <authorList>
            <person name="Anantharaman K."/>
            <person name="Brown C.T."/>
            <person name="Hug L.A."/>
            <person name="Sharon I."/>
            <person name="Castelle C.J."/>
            <person name="Probst A.J."/>
            <person name="Thomas B.C."/>
            <person name="Singh A."/>
            <person name="Wilkins M.J."/>
            <person name="Karaoz U."/>
            <person name="Brodie E.L."/>
            <person name="Williams K.H."/>
            <person name="Hubbard S.S."/>
            <person name="Banfield J.F."/>
        </authorList>
    </citation>
    <scope>NUCLEOTIDE SEQUENCE [LARGE SCALE GENOMIC DNA]</scope>
</reference>
<comment type="similarity">
    <text evidence="2">Belongs to the VKOR family.</text>
</comment>
<feature type="transmembrane region" description="Helical" evidence="10">
    <location>
        <begin position="84"/>
        <end position="102"/>
    </location>
</feature>
<dbReference type="STRING" id="1817832.A3J48_00145"/>
<dbReference type="GO" id="GO:0016020">
    <property type="term" value="C:membrane"/>
    <property type="evidence" value="ECO:0007669"/>
    <property type="project" value="UniProtKB-SubCell"/>
</dbReference>
<evidence type="ECO:0000256" key="4">
    <source>
        <dbReference type="ARBA" id="ARBA00022719"/>
    </source>
</evidence>
<name>A0A1F5P9G7_9BACT</name>
<keyword evidence="9" id="KW-0676">Redox-active center</keyword>
<keyword evidence="8" id="KW-1015">Disulfide bond</keyword>
<comment type="subcellular location">
    <subcellularLocation>
        <location evidence="1">Membrane</location>
        <topology evidence="1">Multi-pass membrane protein</topology>
    </subcellularLocation>
</comment>
<sequence>MAYIVLIATLAAVGIINTAYLSYHSITKKPVTCLFFPPEWCQKVQSSKFSKTLGIPNSMAGFAIYLAIFVLSLLYFQGEVSFTPIRWLIVIGFAFSMHFTLIQAFVLRAFCTWCVLSAIDFTLMFIILFS</sequence>
<feature type="domain" description="Vitamin K epoxide reductase" evidence="11">
    <location>
        <begin position="2"/>
        <end position="130"/>
    </location>
</feature>
<evidence type="ECO:0000256" key="9">
    <source>
        <dbReference type="ARBA" id="ARBA00023284"/>
    </source>
</evidence>
<accession>A0A1F5P9G7</accession>
<dbReference type="GO" id="GO:0016491">
    <property type="term" value="F:oxidoreductase activity"/>
    <property type="evidence" value="ECO:0007669"/>
    <property type="project" value="UniProtKB-KW"/>
</dbReference>
<evidence type="ECO:0000256" key="6">
    <source>
        <dbReference type="ARBA" id="ARBA00023002"/>
    </source>
</evidence>
<dbReference type="InterPro" id="IPR038354">
    <property type="entry name" value="VKOR_sf"/>
</dbReference>
<evidence type="ECO:0000256" key="8">
    <source>
        <dbReference type="ARBA" id="ARBA00023157"/>
    </source>
</evidence>
<evidence type="ECO:0000256" key="2">
    <source>
        <dbReference type="ARBA" id="ARBA00006214"/>
    </source>
</evidence>
<evidence type="ECO:0000256" key="3">
    <source>
        <dbReference type="ARBA" id="ARBA00022692"/>
    </source>
</evidence>
<dbReference type="CDD" id="cd12916">
    <property type="entry name" value="VKOR_1"/>
    <property type="match status" value="1"/>
</dbReference>
<keyword evidence="5 10" id="KW-1133">Transmembrane helix</keyword>
<dbReference type="GO" id="GO:0048038">
    <property type="term" value="F:quinone binding"/>
    <property type="evidence" value="ECO:0007669"/>
    <property type="project" value="UniProtKB-KW"/>
</dbReference>
<dbReference type="PANTHER" id="PTHR34573:SF1">
    <property type="entry name" value="VITAMIN K EPOXIDE REDUCTASE DOMAIN-CONTAINING PROTEIN"/>
    <property type="match status" value="1"/>
</dbReference>
<evidence type="ECO:0000313" key="13">
    <source>
        <dbReference type="Proteomes" id="UP000176786"/>
    </source>
</evidence>
<dbReference type="InterPro" id="IPR012932">
    <property type="entry name" value="VKOR"/>
</dbReference>
<protein>
    <recommendedName>
        <fullName evidence="11">Vitamin K epoxide reductase domain-containing protein</fullName>
    </recommendedName>
</protein>
<evidence type="ECO:0000259" key="11">
    <source>
        <dbReference type="SMART" id="SM00756"/>
    </source>
</evidence>
<dbReference type="Pfam" id="PF07884">
    <property type="entry name" value="VKOR"/>
    <property type="match status" value="1"/>
</dbReference>
<keyword evidence="4" id="KW-0874">Quinone</keyword>
<evidence type="ECO:0000256" key="1">
    <source>
        <dbReference type="ARBA" id="ARBA00004141"/>
    </source>
</evidence>
<keyword evidence="6" id="KW-0560">Oxidoreductase</keyword>
<feature type="transmembrane region" description="Helical" evidence="10">
    <location>
        <begin position="58"/>
        <end position="78"/>
    </location>
</feature>
<feature type="transmembrane region" description="Helical" evidence="10">
    <location>
        <begin position="109"/>
        <end position="129"/>
    </location>
</feature>
<evidence type="ECO:0000256" key="7">
    <source>
        <dbReference type="ARBA" id="ARBA00023136"/>
    </source>
</evidence>
<comment type="caution">
    <text evidence="12">The sequence shown here is derived from an EMBL/GenBank/DDBJ whole genome shotgun (WGS) entry which is preliminary data.</text>
</comment>
<keyword evidence="7 10" id="KW-0472">Membrane</keyword>
<dbReference type="Gene3D" id="1.20.1440.130">
    <property type="entry name" value="VKOR domain"/>
    <property type="match status" value="1"/>
</dbReference>
<evidence type="ECO:0000256" key="10">
    <source>
        <dbReference type="SAM" id="Phobius"/>
    </source>
</evidence>
<proteinExistence type="inferred from homology"/>